<comment type="pathway">
    <text evidence="1 7">Cell wall biogenesis; peptidoglycan biosynthesis.</text>
</comment>
<feature type="chain" id="PRO_5047221611" evidence="8">
    <location>
        <begin position="23"/>
        <end position="416"/>
    </location>
</feature>
<dbReference type="Gene3D" id="2.40.440.10">
    <property type="entry name" value="L,D-transpeptidase catalytic domain-like"/>
    <property type="match status" value="1"/>
</dbReference>
<evidence type="ECO:0000256" key="1">
    <source>
        <dbReference type="ARBA" id="ARBA00004752"/>
    </source>
</evidence>
<evidence type="ECO:0000256" key="7">
    <source>
        <dbReference type="PROSITE-ProRule" id="PRU01373"/>
    </source>
</evidence>
<feature type="active site" description="Nucleophile" evidence="7">
    <location>
        <position position="338"/>
    </location>
</feature>
<evidence type="ECO:0000256" key="5">
    <source>
        <dbReference type="ARBA" id="ARBA00022984"/>
    </source>
</evidence>
<feature type="active site" description="Proton donor/acceptor" evidence="7">
    <location>
        <position position="319"/>
    </location>
</feature>
<dbReference type="RefSeq" id="WP_342854904.1">
    <property type="nucleotide sequence ID" value="NZ_JBBMRA010000017.1"/>
</dbReference>
<dbReference type="SUPFAM" id="SSF47090">
    <property type="entry name" value="PGBD-like"/>
    <property type="match status" value="1"/>
</dbReference>
<name>A0ABU9TV91_9GAMM</name>
<accession>A0ABU9TV91</accession>
<comment type="caution">
    <text evidence="10">The sequence shown here is derived from an EMBL/GenBank/DDBJ whole genome shotgun (WGS) entry which is preliminary data.</text>
</comment>
<proteinExistence type="inferred from homology"/>
<evidence type="ECO:0000256" key="3">
    <source>
        <dbReference type="ARBA" id="ARBA00022679"/>
    </source>
</evidence>
<dbReference type="Pfam" id="PF03734">
    <property type="entry name" value="YkuD"/>
    <property type="match status" value="1"/>
</dbReference>
<evidence type="ECO:0000256" key="2">
    <source>
        <dbReference type="ARBA" id="ARBA00005992"/>
    </source>
</evidence>
<dbReference type="PANTHER" id="PTHR41533">
    <property type="entry name" value="L,D-TRANSPEPTIDASE HI_1667-RELATED"/>
    <property type="match status" value="1"/>
</dbReference>
<dbReference type="Pfam" id="PF01471">
    <property type="entry name" value="PG_binding_1"/>
    <property type="match status" value="1"/>
</dbReference>
<evidence type="ECO:0000259" key="9">
    <source>
        <dbReference type="PROSITE" id="PS52029"/>
    </source>
</evidence>
<keyword evidence="11" id="KW-1185">Reference proteome</keyword>
<reference evidence="10 11" key="1">
    <citation type="submission" date="2024-03" db="EMBL/GenBank/DDBJ databases">
        <title>Community enrichment and isolation of bacterial strains for fucoidan degradation.</title>
        <authorList>
            <person name="Sichert A."/>
        </authorList>
    </citation>
    <scope>NUCLEOTIDE SEQUENCE [LARGE SCALE GENOMIC DNA]</scope>
    <source>
        <strain evidence="10 11">AS76</strain>
    </source>
</reference>
<keyword evidence="5 7" id="KW-0573">Peptidoglycan synthesis</keyword>
<dbReference type="EMBL" id="JBBMRA010000017">
    <property type="protein sequence ID" value="MEM5537630.1"/>
    <property type="molecule type" value="Genomic_DNA"/>
</dbReference>
<protein>
    <submittedName>
        <fullName evidence="10">L,D-transpeptidase family protein</fullName>
    </submittedName>
</protein>
<dbReference type="Gene3D" id="1.10.101.10">
    <property type="entry name" value="PGBD-like superfamily/PGBD"/>
    <property type="match status" value="1"/>
</dbReference>
<dbReference type="PANTHER" id="PTHR41533:SF1">
    <property type="entry name" value="L,D-TRANSPEPTIDASE YCBB-RELATED"/>
    <property type="match status" value="1"/>
</dbReference>
<dbReference type="InterPro" id="IPR052905">
    <property type="entry name" value="LD-transpeptidase_YkuD-like"/>
</dbReference>
<dbReference type="SUPFAM" id="SSF141523">
    <property type="entry name" value="L,D-transpeptidase catalytic domain-like"/>
    <property type="match status" value="1"/>
</dbReference>
<feature type="domain" description="L,D-TPase catalytic" evidence="9">
    <location>
        <begin position="184"/>
        <end position="363"/>
    </location>
</feature>
<organism evidence="10 11">
    <name type="scientific">Neptuniibacter pectenicola</name>
    <dbReference type="NCBI Taxonomy" id="1806669"/>
    <lineage>
        <taxon>Bacteria</taxon>
        <taxon>Pseudomonadati</taxon>
        <taxon>Pseudomonadota</taxon>
        <taxon>Gammaproteobacteria</taxon>
        <taxon>Oceanospirillales</taxon>
        <taxon>Oceanospirillaceae</taxon>
        <taxon>Neptuniibacter</taxon>
    </lineage>
</organism>
<evidence type="ECO:0000313" key="10">
    <source>
        <dbReference type="EMBL" id="MEM5537630.1"/>
    </source>
</evidence>
<evidence type="ECO:0000256" key="8">
    <source>
        <dbReference type="SAM" id="SignalP"/>
    </source>
</evidence>
<keyword evidence="4 7" id="KW-0133">Cell shape</keyword>
<comment type="similarity">
    <text evidence="2">Belongs to the YkuD family.</text>
</comment>
<dbReference type="InterPro" id="IPR005490">
    <property type="entry name" value="LD_TPept_cat_dom"/>
</dbReference>
<gene>
    <name evidence="10" type="ORF">WNY58_14670</name>
</gene>
<evidence type="ECO:0000313" key="11">
    <source>
        <dbReference type="Proteomes" id="UP001449225"/>
    </source>
</evidence>
<dbReference type="InterPro" id="IPR038063">
    <property type="entry name" value="Transpep_catalytic_dom"/>
</dbReference>
<dbReference type="CDD" id="cd16913">
    <property type="entry name" value="YkuD_like"/>
    <property type="match status" value="1"/>
</dbReference>
<feature type="signal peptide" evidence="8">
    <location>
        <begin position="1"/>
        <end position="22"/>
    </location>
</feature>
<keyword evidence="3" id="KW-0808">Transferase</keyword>
<sequence>MYCLRSLLLFISLTLCSLTSVATEKITLAKAPSNTSLHTVSALAPDTISNMPPPTETKRLSNLHSLQDAYNRYITLANEGAWQPIPQGKSLSFTDQHIQVPLLREKLIKLGDHPPVDCEQRQDPLFDIDLHEALVHFQTRHGDEADGILGPKTRRQLNVSPSLRAEQLKVNIARIKRFIPNSDRFIHVNIPEFRLYLYEQNNAILSMKTIVGKKKRKTPVFDSQINRIVVNPSWYVPKSIAYRDIIPALKKDPSYLTKANLKVVSGWGDRRTVIADNDIDYDKLYIGKNYQRFWEAPSEGNTLGQVKFLTNSTYAIYLHDTSAKRLFSQNKRAFSSGCIRLEQPRKLADELMRMTHGWKHEQLDPIFAQTSTQTFTLAEPIPLHVTYWTAWADPEGTINFRDDIYKQDRYALSTRR</sequence>
<keyword evidence="6 7" id="KW-0961">Cell wall biogenesis/degradation</keyword>
<keyword evidence="8" id="KW-0732">Signal</keyword>
<dbReference type="InterPro" id="IPR036365">
    <property type="entry name" value="PGBD-like_sf"/>
</dbReference>
<dbReference type="Proteomes" id="UP001449225">
    <property type="component" value="Unassembled WGS sequence"/>
</dbReference>
<dbReference type="InterPro" id="IPR002477">
    <property type="entry name" value="Peptidoglycan-bd-like"/>
</dbReference>
<evidence type="ECO:0000256" key="4">
    <source>
        <dbReference type="ARBA" id="ARBA00022960"/>
    </source>
</evidence>
<dbReference type="PROSITE" id="PS52029">
    <property type="entry name" value="LD_TPASE"/>
    <property type="match status" value="1"/>
</dbReference>
<dbReference type="InterPro" id="IPR036366">
    <property type="entry name" value="PGBDSf"/>
</dbReference>
<evidence type="ECO:0000256" key="6">
    <source>
        <dbReference type="ARBA" id="ARBA00023316"/>
    </source>
</evidence>